<dbReference type="AlphaFoldDB" id="K0NFZ1"/>
<dbReference type="PANTHER" id="PTHR32071">
    <property type="entry name" value="TRANSCRIPTIONAL REGULATORY PROTEIN"/>
    <property type="match status" value="1"/>
</dbReference>
<dbReference type="PROSITE" id="PS00675">
    <property type="entry name" value="SIGMA54_INTERACT_1"/>
    <property type="match status" value="1"/>
</dbReference>
<proteinExistence type="predicted"/>
<dbReference type="SUPFAM" id="SSF46689">
    <property type="entry name" value="Homeodomain-like"/>
    <property type="match status" value="1"/>
</dbReference>
<dbReference type="PATRIC" id="fig|651182.5.peg.631"/>
<dbReference type="Gene3D" id="3.40.50.2300">
    <property type="match status" value="1"/>
</dbReference>
<dbReference type="STRING" id="651182.TOL2_C05200"/>
<keyword evidence="2" id="KW-0067">ATP-binding</keyword>
<evidence type="ECO:0000256" key="6">
    <source>
        <dbReference type="SAM" id="MobiDB-lite"/>
    </source>
</evidence>
<dbReference type="SMART" id="SM00448">
    <property type="entry name" value="REC"/>
    <property type="match status" value="1"/>
</dbReference>
<accession>K0NFZ1</accession>
<evidence type="ECO:0000256" key="5">
    <source>
        <dbReference type="PROSITE-ProRule" id="PRU00169"/>
    </source>
</evidence>
<name>K0NFZ1_DESTT</name>
<dbReference type="Gene3D" id="1.10.10.60">
    <property type="entry name" value="Homeodomain-like"/>
    <property type="match status" value="1"/>
</dbReference>
<dbReference type="GO" id="GO:0000160">
    <property type="term" value="P:phosphorelay signal transduction system"/>
    <property type="evidence" value="ECO:0007669"/>
    <property type="project" value="InterPro"/>
</dbReference>
<keyword evidence="4" id="KW-0804">Transcription</keyword>
<dbReference type="InterPro" id="IPR025943">
    <property type="entry name" value="Sigma_54_int_dom_ATP-bd_2"/>
</dbReference>
<dbReference type="InterPro" id="IPR025662">
    <property type="entry name" value="Sigma_54_int_dom_ATP-bd_1"/>
</dbReference>
<dbReference type="PROSITE" id="PS00676">
    <property type="entry name" value="SIGMA54_INTERACT_2"/>
    <property type="match status" value="1"/>
</dbReference>
<dbReference type="SUPFAM" id="SSF52172">
    <property type="entry name" value="CheY-like"/>
    <property type="match status" value="1"/>
</dbReference>
<dbReference type="InterPro" id="IPR058031">
    <property type="entry name" value="AAA_lid_NorR"/>
</dbReference>
<dbReference type="SUPFAM" id="SSF52540">
    <property type="entry name" value="P-loop containing nucleoside triphosphate hydrolases"/>
    <property type="match status" value="1"/>
</dbReference>
<keyword evidence="5" id="KW-0597">Phosphoprotein</keyword>
<feature type="modified residue" description="4-aspartylphosphate" evidence="5">
    <location>
        <position position="61"/>
    </location>
</feature>
<evidence type="ECO:0000256" key="1">
    <source>
        <dbReference type="ARBA" id="ARBA00022741"/>
    </source>
</evidence>
<dbReference type="PROSITE" id="PS50110">
    <property type="entry name" value="RESPONSE_REGULATORY"/>
    <property type="match status" value="1"/>
</dbReference>
<dbReference type="Pfam" id="PF00158">
    <property type="entry name" value="Sigma54_activat"/>
    <property type="match status" value="1"/>
</dbReference>
<evidence type="ECO:0000313" key="10">
    <source>
        <dbReference type="Proteomes" id="UP000007347"/>
    </source>
</evidence>
<dbReference type="InterPro" id="IPR002078">
    <property type="entry name" value="Sigma_54_int"/>
</dbReference>
<keyword evidence="10" id="KW-1185">Reference proteome</keyword>
<dbReference type="FunFam" id="3.40.50.300:FF:000006">
    <property type="entry name" value="DNA-binding transcriptional regulator NtrC"/>
    <property type="match status" value="1"/>
</dbReference>
<evidence type="ECO:0000256" key="3">
    <source>
        <dbReference type="ARBA" id="ARBA00023015"/>
    </source>
</evidence>
<evidence type="ECO:0000256" key="2">
    <source>
        <dbReference type="ARBA" id="ARBA00022840"/>
    </source>
</evidence>
<evidence type="ECO:0000256" key="4">
    <source>
        <dbReference type="ARBA" id="ARBA00023163"/>
    </source>
</evidence>
<reference evidence="9 10" key="1">
    <citation type="journal article" date="2013" name="Environ. Microbiol.">
        <title>Complete genome, catabolic sub-proteomes and key-metabolites of Desulfobacula toluolica Tol2, a marine, aromatic compound-degrading, sulfate-reducing bacterium.</title>
        <authorList>
            <person name="Wohlbrand L."/>
            <person name="Jacob J.H."/>
            <person name="Kube M."/>
            <person name="Mussmann M."/>
            <person name="Jarling R."/>
            <person name="Beck A."/>
            <person name="Amann R."/>
            <person name="Wilkes H."/>
            <person name="Reinhardt R."/>
            <person name="Rabus R."/>
        </authorList>
    </citation>
    <scope>NUCLEOTIDE SEQUENCE [LARGE SCALE GENOMIC DNA]</scope>
    <source>
        <strain evidence="10">DSM 7467 / Tol2</strain>
    </source>
</reference>
<dbReference type="InterPro" id="IPR002197">
    <property type="entry name" value="HTH_Fis"/>
</dbReference>
<dbReference type="GO" id="GO:0043565">
    <property type="term" value="F:sequence-specific DNA binding"/>
    <property type="evidence" value="ECO:0007669"/>
    <property type="project" value="InterPro"/>
</dbReference>
<gene>
    <name evidence="9" type="ordered locus">TOL2_C05200</name>
</gene>
<dbReference type="PANTHER" id="PTHR32071:SF13">
    <property type="entry name" value="RESPONSE REGULATOR HSFA"/>
    <property type="match status" value="1"/>
</dbReference>
<feature type="domain" description="Sigma-54 factor interaction" evidence="7">
    <location>
        <begin position="156"/>
        <end position="384"/>
    </location>
</feature>
<sequence>MANRQHTLDRPIFIVDDEPEILLAVDTCLRMAGMDNIITISDARDVIRQMERQIPCLMILDLNMPHINGRRLLQIIRKTYPRIPVIILTGAIDVDTAVNCMKIGAMDYVVKPVEEKRLLAAVEQALALINLENKAKMTLPTELFAQIKNPKAFAHIITQDEKMHSIFHYIEAIAPSSQPVLVFGETGVGKELIGQSIHELSQRKGKLVVVNVAGLDDNIFSDTLFGHVPGAFTGAQTSRPGLIEQAAGGTLFLDEIGDLALTSQVKLLRLLQEREYLPLGSDKTRQSDARVVAATNRDLWNLERKGVFRKDLIYRLSTHTLTLPPLRDRLLDLPLLLDRFICQAANELDKPVPELPKILIEQMETYPFKGNIRELKSMVYDAISRYRKGPMTADLFKGLGIVGSGIFGSSSFGSSSFGSGETVSGSFESGAGPDKDSSVSLPTLKEASRELVEKAMKQTGGNQSAAAGILGISQQALSKRLKKLKQEQDKN</sequence>
<dbReference type="KEGG" id="dto:TOL2_C05200"/>
<dbReference type="Pfam" id="PF00072">
    <property type="entry name" value="Response_reg"/>
    <property type="match status" value="1"/>
</dbReference>
<feature type="region of interest" description="Disordered" evidence="6">
    <location>
        <begin position="423"/>
        <end position="444"/>
    </location>
</feature>
<dbReference type="GO" id="GO:0005524">
    <property type="term" value="F:ATP binding"/>
    <property type="evidence" value="ECO:0007669"/>
    <property type="project" value="UniProtKB-KW"/>
</dbReference>
<feature type="domain" description="Response regulatory" evidence="8">
    <location>
        <begin position="11"/>
        <end position="126"/>
    </location>
</feature>
<dbReference type="InterPro" id="IPR009057">
    <property type="entry name" value="Homeodomain-like_sf"/>
</dbReference>
<dbReference type="Proteomes" id="UP000007347">
    <property type="component" value="Chromosome"/>
</dbReference>
<keyword evidence="1" id="KW-0547">Nucleotide-binding</keyword>
<dbReference type="InterPro" id="IPR011006">
    <property type="entry name" value="CheY-like_superfamily"/>
</dbReference>
<dbReference type="EMBL" id="FO203503">
    <property type="protein sequence ID" value="CCK78688.1"/>
    <property type="molecule type" value="Genomic_DNA"/>
</dbReference>
<organism evidence="9 10">
    <name type="scientific">Desulfobacula toluolica (strain DSM 7467 / Tol2)</name>
    <dbReference type="NCBI Taxonomy" id="651182"/>
    <lineage>
        <taxon>Bacteria</taxon>
        <taxon>Pseudomonadati</taxon>
        <taxon>Thermodesulfobacteriota</taxon>
        <taxon>Desulfobacteria</taxon>
        <taxon>Desulfobacterales</taxon>
        <taxon>Desulfobacteraceae</taxon>
        <taxon>Desulfobacula</taxon>
    </lineage>
</organism>
<dbReference type="GO" id="GO:0006355">
    <property type="term" value="P:regulation of DNA-templated transcription"/>
    <property type="evidence" value="ECO:0007669"/>
    <property type="project" value="InterPro"/>
</dbReference>
<dbReference type="HOGENOM" id="CLU_000445_0_6_7"/>
<evidence type="ECO:0000259" key="7">
    <source>
        <dbReference type="PROSITE" id="PS50045"/>
    </source>
</evidence>
<dbReference type="SMART" id="SM00382">
    <property type="entry name" value="AAA"/>
    <property type="match status" value="1"/>
</dbReference>
<dbReference type="PRINTS" id="PR01590">
    <property type="entry name" value="HTHFIS"/>
</dbReference>
<dbReference type="CDD" id="cd00009">
    <property type="entry name" value="AAA"/>
    <property type="match status" value="1"/>
</dbReference>
<dbReference type="OrthoDB" id="9814761at2"/>
<dbReference type="InterPro" id="IPR003593">
    <property type="entry name" value="AAA+_ATPase"/>
</dbReference>
<dbReference type="PROSITE" id="PS50045">
    <property type="entry name" value="SIGMA54_INTERACT_4"/>
    <property type="match status" value="1"/>
</dbReference>
<dbReference type="Pfam" id="PF25601">
    <property type="entry name" value="AAA_lid_14"/>
    <property type="match status" value="1"/>
</dbReference>
<protein>
    <submittedName>
        <fullName evidence="9">Two component system response regulator, sigma54-specific</fullName>
    </submittedName>
</protein>
<dbReference type="Gene3D" id="1.10.8.60">
    <property type="match status" value="1"/>
</dbReference>
<dbReference type="Gene3D" id="3.40.50.300">
    <property type="entry name" value="P-loop containing nucleotide triphosphate hydrolases"/>
    <property type="match status" value="1"/>
</dbReference>
<evidence type="ECO:0000259" key="8">
    <source>
        <dbReference type="PROSITE" id="PS50110"/>
    </source>
</evidence>
<dbReference type="RefSeq" id="WP_014956044.1">
    <property type="nucleotide sequence ID" value="NC_018645.1"/>
</dbReference>
<dbReference type="InterPro" id="IPR001789">
    <property type="entry name" value="Sig_transdc_resp-reg_receiver"/>
</dbReference>
<keyword evidence="3" id="KW-0805">Transcription regulation</keyword>
<evidence type="ECO:0000313" key="9">
    <source>
        <dbReference type="EMBL" id="CCK78688.1"/>
    </source>
</evidence>
<dbReference type="Pfam" id="PF02954">
    <property type="entry name" value="HTH_8"/>
    <property type="match status" value="1"/>
</dbReference>
<dbReference type="InterPro" id="IPR027417">
    <property type="entry name" value="P-loop_NTPase"/>
</dbReference>